<dbReference type="Pfam" id="PF12804">
    <property type="entry name" value="NTP_transf_3"/>
    <property type="match status" value="1"/>
</dbReference>
<gene>
    <name evidence="2" type="ORF">H8S57_07000</name>
</gene>
<name>A0A8J6M578_9FIRM</name>
<accession>A0A8J6M578</accession>
<dbReference type="SUPFAM" id="SSF53448">
    <property type="entry name" value="Nucleotide-diphospho-sugar transferases"/>
    <property type="match status" value="1"/>
</dbReference>
<protein>
    <submittedName>
        <fullName evidence="2">Nucleotidyltransferase family protein</fullName>
    </submittedName>
</protein>
<dbReference type="Proteomes" id="UP000661435">
    <property type="component" value="Unassembled WGS sequence"/>
</dbReference>
<proteinExistence type="predicted"/>
<evidence type="ECO:0000313" key="2">
    <source>
        <dbReference type="EMBL" id="MBC5733472.1"/>
    </source>
</evidence>
<keyword evidence="3" id="KW-1185">Reference proteome</keyword>
<dbReference type="Gene3D" id="3.90.550.10">
    <property type="entry name" value="Spore Coat Polysaccharide Biosynthesis Protein SpsA, Chain A"/>
    <property type="match status" value="1"/>
</dbReference>
<feature type="domain" description="MobA-like NTP transferase" evidence="1">
    <location>
        <begin position="2"/>
        <end position="156"/>
    </location>
</feature>
<dbReference type="CDD" id="cd04182">
    <property type="entry name" value="GT_2_like_f"/>
    <property type="match status" value="1"/>
</dbReference>
<dbReference type="EMBL" id="JACOPP010000007">
    <property type="protein sequence ID" value="MBC5733472.1"/>
    <property type="molecule type" value="Genomic_DNA"/>
</dbReference>
<dbReference type="AlphaFoldDB" id="A0A8J6M578"/>
<sequence length="181" mass="19278">MASGAGRRFGSNKLLVDWHGAPLICRALSAVPPALFSRAAVCSPYPRVLALAEAAGFLPLRNAHAREGVSASIRLGLGAMTDLDGVLFAVCDQPYLTTESIKRLLDSFLESKEAVCALSWQGRRGNPAVFPSSLFPELLALSGDTGGGAVIRRHPDRLRLVEARSPRELVDVDTPTDLCGI</sequence>
<dbReference type="InterPro" id="IPR025877">
    <property type="entry name" value="MobA-like_NTP_Trfase"/>
</dbReference>
<dbReference type="PANTHER" id="PTHR43777">
    <property type="entry name" value="MOLYBDENUM COFACTOR CYTIDYLYLTRANSFERASE"/>
    <property type="match status" value="1"/>
</dbReference>
<dbReference type="PANTHER" id="PTHR43777:SF1">
    <property type="entry name" value="MOLYBDENUM COFACTOR CYTIDYLYLTRANSFERASE"/>
    <property type="match status" value="1"/>
</dbReference>
<evidence type="ECO:0000313" key="3">
    <source>
        <dbReference type="Proteomes" id="UP000661435"/>
    </source>
</evidence>
<comment type="caution">
    <text evidence="2">The sequence shown here is derived from an EMBL/GenBank/DDBJ whole genome shotgun (WGS) entry which is preliminary data.</text>
</comment>
<organism evidence="2 3">
    <name type="scientific">Lawsonibacter hominis</name>
    <dbReference type="NCBI Taxonomy" id="2763053"/>
    <lineage>
        <taxon>Bacteria</taxon>
        <taxon>Bacillati</taxon>
        <taxon>Bacillota</taxon>
        <taxon>Clostridia</taxon>
        <taxon>Eubacteriales</taxon>
        <taxon>Oscillospiraceae</taxon>
        <taxon>Lawsonibacter</taxon>
    </lineage>
</organism>
<dbReference type="InterPro" id="IPR029044">
    <property type="entry name" value="Nucleotide-diphossugar_trans"/>
</dbReference>
<evidence type="ECO:0000259" key="1">
    <source>
        <dbReference type="Pfam" id="PF12804"/>
    </source>
</evidence>
<dbReference type="GO" id="GO:0016779">
    <property type="term" value="F:nucleotidyltransferase activity"/>
    <property type="evidence" value="ECO:0007669"/>
    <property type="project" value="UniProtKB-ARBA"/>
</dbReference>
<reference evidence="2" key="1">
    <citation type="submission" date="2020-08" db="EMBL/GenBank/DDBJ databases">
        <title>Genome public.</title>
        <authorList>
            <person name="Liu C."/>
            <person name="Sun Q."/>
        </authorList>
    </citation>
    <scope>NUCLEOTIDE SEQUENCE</scope>
    <source>
        <strain evidence="2">NSJ-51</strain>
    </source>
</reference>